<feature type="transmembrane region" description="Helical" evidence="7">
    <location>
        <begin position="74"/>
        <end position="97"/>
    </location>
</feature>
<reference evidence="10 11" key="3">
    <citation type="submission" date="2020-08" db="EMBL/GenBank/DDBJ databases">
        <title>Genomic Encyclopedia of Type Strains, Phase IV (KMG-IV): sequencing the most valuable type-strain genomes for metagenomic binning, comparative biology and taxonomic classification.</title>
        <authorList>
            <person name="Goeker M."/>
        </authorList>
    </citation>
    <scope>NUCLEOTIDE SEQUENCE [LARGE SCALE GENOMIC DNA]</scope>
    <source>
        <strain evidence="10 11">DSM 27521</strain>
    </source>
</reference>
<evidence type="ECO:0000256" key="7">
    <source>
        <dbReference type="SAM" id="Phobius"/>
    </source>
</evidence>
<keyword evidence="6 7" id="KW-0472">Membrane</keyword>
<comment type="similarity">
    <text evidence="2">Belongs to the MgtC/SapB family.</text>
</comment>
<feature type="domain" description="MgtC/SapB/SrpB/YhiD N-terminal" evidence="8">
    <location>
        <begin position="18"/>
        <end position="149"/>
    </location>
</feature>
<keyword evidence="3" id="KW-1003">Cell membrane</keyword>
<dbReference type="InterPro" id="IPR049177">
    <property type="entry name" value="MgtC_SapB_SrpB_YhiD_N"/>
</dbReference>
<sequence length="163" mass="17120">MTEVWPSVLSELRLLVGLLVAAVLSGLVGWEREAHRTGAGLRTHMLVGISSALFVVLAEQLIVQYGVSSSGVRFDLVGVLAAVVSGVSFLGAGTIFSSGRGERTRGLTTAASLLATAGVGVACGLHLYVFATGATVLFLFVLRPLQRMTERPKRPPQDADSLE</sequence>
<organism evidence="10 11">
    <name type="scientific">Deinococcus metalli</name>
    <dbReference type="NCBI Taxonomy" id="1141878"/>
    <lineage>
        <taxon>Bacteria</taxon>
        <taxon>Thermotogati</taxon>
        <taxon>Deinococcota</taxon>
        <taxon>Deinococci</taxon>
        <taxon>Deinococcales</taxon>
        <taxon>Deinococcaceae</taxon>
        <taxon>Deinococcus</taxon>
    </lineage>
</organism>
<feature type="transmembrane region" description="Helical" evidence="7">
    <location>
        <begin position="42"/>
        <end position="62"/>
    </location>
</feature>
<evidence type="ECO:0000256" key="5">
    <source>
        <dbReference type="ARBA" id="ARBA00022989"/>
    </source>
</evidence>
<evidence type="ECO:0000256" key="2">
    <source>
        <dbReference type="ARBA" id="ARBA00009298"/>
    </source>
</evidence>
<evidence type="ECO:0000256" key="1">
    <source>
        <dbReference type="ARBA" id="ARBA00004651"/>
    </source>
</evidence>
<keyword evidence="12" id="KW-1185">Reference proteome</keyword>
<feature type="transmembrane region" description="Helical" evidence="7">
    <location>
        <begin position="12"/>
        <end position="30"/>
    </location>
</feature>
<evidence type="ECO:0000256" key="4">
    <source>
        <dbReference type="ARBA" id="ARBA00022692"/>
    </source>
</evidence>
<keyword evidence="5 7" id="KW-1133">Transmembrane helix</keyword>
<feature type="transmembrane region" description="Helical" evidence="7">
    <location>
        <begin position="117"/>
        <end position="142"/>
    </location>
</feature>
<dbReference type="PRINTS" id="PR01837">
    <property type="entry name" value="MGTCSAPBPROT"/>
</dbReference>
<reference evidence="9" key="4">
    <citation type="submission" date="2024-05" db="EMBL/GenBank/DDBJ databases">
        <authorList>
            <person name="Sun Q."/>
            <person name="Zhou Y."/>
        </authorList>
    </citation>
    <scope>NUCLEOTIDE SEQUENCE</scope>
    <source>
        <strain evidence="9">CGMCC 1.18437</strain>
    </source>
</reference>
<evidence type="ECO:0000256" key="6">
    <source>
        <dbReference type="ARBA" id="ARBA00023136"/>
    </source>
</evidence>
<keyword evidence="4 7" id="KW-0812">Transmembrane</keyword>
<dbReference type="EMBL" id="BNAJ01000001">
    <property type="protein sequence ID" value="GHF29670.1"/>
    <property type="molecule type" value="Genomic_DNA"/>
</dbReference>
<dbReference type="RefSeq" id="WP_229831740.1">
    <property type="nucleotide sequence ID" value="NZ_BNAJ01000001.1"/>
</dbReference>
<reference evidence="9" key="1">
    <citation type="journal article" date="2014" name="Int. J. Syst. Evol. Microbiol.">
        <title>Complete genome of a new Firmicutes species belonging to the dominant human colonic microbiota ('Ruminococcus bicirculans') reveals two chromosomes and a selective capacity to utilize plant glucans.</title>
        <authorList>
            <consortium name="NISC Comparative Sequencing Program"/>
            <person name="Wegmann U."/>
            <person name="Louis P."/>
            <person name="Goesmann A."/>
            <person name="Henrissat B."/>
            <person name="Duncan S.H."/>
            <person name="Flint H.J."/>
        </authorList>
    </citation>
    <scope>NUCLEOTIDE SEQUENCE</scope>
    <source>
        <strain evidence="9">CGMCC 1.18437</strain>
    </source>
</reference>
<dbReference type="EMBL" id="JACHFK010000001">
    <property type="protein sequence ID" value="MBB5375387.1"/>
    <property type="molecule type" value="Genomic_DNA"/>
</dbReference>
<evidence type="ECO:0000259" key="8">
    <source>
        <dbReference type="Pfam" id="PF02308"/>
    </source>
</evidence>
<dbReference type="PANTHER" id="PTHR33778">
    <property type="entry name" value="PROTEIN MGTC"/>
    <property type="match status" value="1"/>
</dbReference>
<reference evidence="12" key="2">
    <citation type="journal article" date="2019" name="Int. J. Syst. Evol. Microbiol.">
        <title>The Global Catalogue of Microorganisms (GCM) 10K type strain sequencing project: providing services to taxonomists for standard genome sequencing and annotation.</title>
        <authorList>
            <consortium name="The Broad Institute Genomics Platform"/>
            <consortium name="The Broad Institute Genome Sequencing Center for Infectious Disease"/>
            <person name="Wu L."/>
            <person name="Ma J."/>
        </authorList>
    </citation>
    <scope>NUCLEOTIDE SEQUENCE [LARGE SCALE GENOMIC DNA]</scope>
    <source>
        <strain evidence="12">CGMCC 1.18437</strain>
    </source>
</reference>
<evidence type="ECO:0000313" key="11">
    <source>
        <dbReference type="Proteomes" id="UP000539473"/>
    </source>
</evidence>
<protein>
    <submittedName>
        <fullName evidence="9">Magnesium transporter</fullName>
    </submittedName>
    <submittedName>
        <fullName evidence="10">Putative Mg2+ transporter-C (MgtC) family protein</fullName>
    </submittedName>
</protein>
<accession>A0A7W8KBZ4</accession>
<evidence type="ECO:0000313" key="12">
    <source>
        <dbReference type="Proteomes" id="UP000619376"/>
    </source>
</evidence>
<dbReference type="Pfam" id="PF02308">
    <property type="entry name" value="MgtC"/>
    <property type="match status" value="1"/>
</dbReference>
<dbReference type="Proteomes" id="UP000619376">
    <property type="component" value="Unassembled WGS sequence"/>
</dbReference>
<name>A0A7W8KBZ4_9DEIO</name>
<proteinExistence type="inferred from homology"/>
<dbReference type="GO" id="GO:0005886">
    <property type="term" value="C:plasma membrane"/>
    <property type="evidence" value="ECO:0007669"/>
    <property type="project" value="UniProtKB-SubCell"/>
</dbReference>
<evidence type="ECO:0000313" key="9">
    <source>
        <dbReference type="EMBL" id="GHF29670.1"/>
    </source>
</evidence>
<gene>
    <name evidence="9" type="ORF">GCM10017781_02080</name>
    <name evidence="10" type="ORF">HNQ07_000831</name>
</gene>
<comment type="caution">
    <text evidence="10">The sequence shown here is derived from an EMBL/GenBank/DDBJ whole genome shotgun (WGS) entry which is preliminary data.</text>
</comment>
<comment type="subcellular location">
    <subcellularLocation>
        <location evidence="1">Cell membrane</location>
        <topology evidence="1">Multi-pass membrane protein</topology>
    </subcellularLocation>
</comment>
<dbReference type="Proteomes" id="UP000539473">
    <property type="component" value="Unassembled WGS sequence"/>
</dbReference>
<dbReference type="PANTHER" id="PTHR33778:SF1">
    <property type="entry name" value="MAGNESIUM TRANSPORTER YHID-RELATED"/>
    <property type="match status" value="1"/>
</dbReference>
<evidence type="ECO:0000313" key="10">
    <source>
        <dbReference type="EMBL" id="MBB5375387.1"/>
    </source>
</evidence>
<dbReference type="InterPro" id="IPR003416">
    <property type="entry name" value="MgtC/SapB/SrpB/YhiD_fam"/>
</dbReference>
<evidence type="ECO:0000256" key="3">
    <source>
        <dbReference type="ARBA" id="ARBA00022475"/>
    </source>
</evidence>
<dbReference type="AlphaFoldDB" id="A0A7W8KBZ4"/>